<keyword evidence="3" id="KW-1185">Reference proteome</keyword>
<dbReference type="KEGG" id="hbe:BEI_0019"/>
<accession>A0A291P294</accession>
<name>A0A291P294_9GAMM</name>
<feature type="compositionally biased region" description="Polar residues" evidence="1">
    <location>
        <begin position="16"/>
        <end position="26"/>
    </location>
</feature>
<reference evidence="2 3" key="1">
    <citation type="journal article" date="2017" name="Sci. Rep.">
        <title>Revealing the Saline Adaptation Strategies of the Halophilic Bacterium Halomonas beimenensis through High-throughput Omics and Transposon Mutagenesis Approaches.</title>
        <authorList>
            <person name="Chen Y.H."/>
            <person name="Lin S.S."/>
            <person name="Shyu Y.T."/>
        </authorList>
    </citation>
    <scope>NUCLEOTIDE SEQUENCE [LARGE SCALE GENOMIC DNA]</scope>
    <source>
        <strain evidence="2 3">NTU-111</strain>
    </source>
</reference>
<organism evidence="2 3">
    <name type="scientific">Halomonas beimenensis</name>
    <dbReference type="NCBI Taxonomy" id="475662"/>
    <lineage>
        <taxon>Bacteria</taxon>
        <taxon>Pseudomonadati</taxon>
        <taxon>Pseudomonadota</taxon>
        <taxon>Gammaproteobacteria</taxon>
        <taxon>Oceanospirillales</taxon>
        <taxon>Halomonadaceae</taxon>
        <taxon>Halomonas</taxon>
    </lineage>
</organism>
<evidence type="ECO:0000256" key="1">
    <source>
        <dbReference type="SAM" id="MobiDB-lite"/>
    </source>
</evidence>
<sequence length="38" mass="4046">MGGARGLMGGAERVFTNVTSDGQARRNQPKKRSLRGGK</sequence>
<dbReference type="Proteomes" id="UP000219993">
    <property type="component" value="Chromosome"/>
</dbReference>
<protein>
    <submittedName>
        <fullName evidence="2">Uncharacterized protein</fullName>
    </submittedName>
</protein>
<evidence type="ECO:0000313" key="3">
    <source>
        <dbReference type="Proteomes" id="UP000219993"/>
    </source>
</evidence>
<dbReference type="EMBL" id="CP021435">
    <property type="protein sequence ID" value="ATJ81006.1"/>
    <property type="molecule type" value="Genomic_DNA"/>
</dbReference>
<gene>
    <name evidence="2" type="ORF">BEI_0019</name>
</gene>
<evidence type="ECO:0000313" key="2">
    <source>
        <dbReference type="EMBL" id="ATJ81006.1"/>
    </source>
</evidence>
<feature type="compositionally biased region" description="Basic residues" evidence="1">
    <location>
        <begin position="27"/>
        <end position="38"/>
    </location>
</feature>
<proteinExistence type="predicted"/>
<dbReference type="AlphaFoldDB" id="A0A291P294"/>
<feature type="region of interest" description="Disordered" evidence="1">
    <location>
        <begin position="1"/>
        <end position="38"/>
    </location>
</feature>